<dbReference type="RefSeq" id="WP_036905141.1">
    <property type="nucleotide sequence ID" value="NZ_CP138967.1"/>
</dbReference>
<protein>
    <recommendedName>
        <fullName evidence="1">Plastid lipid-associated protein/fibrillin conserved domain-containing protein</fullName>
    </recommendedName>
</protein>
<proteinExistence type="predicted"/>
<comment type="caution">
    <text evidence="2">The sequence shown here is derived from an EMBL/GenBank/DDBJ whole genome shotgun (WGS) entry which is preliminary data.</text>
</comment>
<evidence type="ECO:0000313" key="3">
    <source>
        <dbReference type="Proteomes" id="UP000030392"/>
    </source>
</evidence>
<evidence type="ECO:0000259" key="1">
    <source>
        <dbReference type="Pfam" id="PF04755"/>
    </source>
</evidence>
<name>A0A0A2C9D5_PROMR</name>
<sequence length="179" mass="20322">MNNTSKLIEILEQSPNSKKIEKLIKLSENESSVDITNQFDKLLGVWELRWSSSSSPVLNYSPLLDNLQILDPEKSRALNFLSPKGFLGKLLSTNILAKLVITDKKRINVTFEKAGIIGPRLFGKNLVFFTEIKKTQTGWLDTTVLTDKLRVCRGYKGTTFALLRREDLLTADFFNLLNN</sequence>
<dbReference type="EMBL" id="JNAX01000009">
    <property type="protein sequence ID" value="KGG21219.1"/>
    <property type="molecule type" value="Genomic_DNA"/>
</dbReference>
<feature type="domain" description="Plastid lipid-associated protein/fibrillin conserved" evidence="1">
    <location>
        <begin position="16"/>
        <end position="162"/>
    </location>
</feature>
<dbReference type="PANTHER" id="PTHR31906">
    <property type="entry name" value="PLASTID-LIPID-ASSOCIATED PROTEIN 4, CHLOROPLASTIC-RELATED"/>
    <property type="match status" value="1"/>
</dbReference>
<evidence type="ECO:0000313" key="2">
    <source>
        <dbReference type="EMBL" id="KGG21219.1"/>
    </source>
</evidence>
<gene>
    <name evidence="2" type="ORF">EV03_0692</name>
</gene>
<dbReference type="InterPro" id="IPR039633">
    <property type="entry name" value="PAP"/>
</dbReference>
<reference evidence="3" key="1">
    <citation type="journal article" date="2014" name="Sci. Data">
        <title>Genomes of diverse isolates of the marine cyanobacterium Prochlorococcus.</title>
        <authorList>
            <person name="Biller S."/>
            <person name="Berube P."/>
            <person name="Thompson J."/>
            <person name="Kelly L."/>
            <person name="Roggensack S."/>
            <person name="Awad L."/>
            <person name="Roache-Johnson K."/>
            <person name="Ding H."/>
            <person name="Giovannoni S.J."/>
            <person name="Moore L.R."/>
            <person name="Chisholm S.W."/>
        </authorList>
    </citation>
    <scope>NUCLEOTIDE SEQUENCE [LARGE SCALE GENOMIC DNA]</scope>
    <source>
        <strain evidence="3">PAC1</strain>
    </source>
</reference>
<dbReference type="InterPro" id="IPR006843">
    <property type="entry name" value="PAP/fibrillin_dom"/>
</dbReference>
<dbReference type="AlphaFoldDB" id="A0A0A2C9D5"/>
<organism evidence="2 3">
    <name type="scientific">Prochlorococcus marinus str. PAC1</name>
    <dbReference type="NCBI Taxonomy" id="59924"/>
    <lineage>
        <taxon>Bacteria</taxon>
        <taxon>Bacillati</taxon>
        <taxon>Cyanobacteriota</taxon>
        <taxon>Cyanophyceae</taxon>
        <taxon>Synechococcales</taxon>
        <taxon>Prochlorococcaceae</taxon>
        <taxon>Prochlorococcus</taxon>
    </lineage>
</organism>
<dbReference type="Proteomes" id="UP000030392">
    <property type="component" value="Unassembled WGS sequence"/>
</dbReference>
<accession>A0A0A2C9D5</accession>
<dbReference type="Pfam" id="PF04755">
    <property type="entry name" value="PAP_fibrillin"/>
    <property type="match status" value="1"/>
</dbReference>